<evidence type="ECO:0000256" key="1">
    <source>
        <dbReference type="ARBA" id="ARBA00023121"/>
    </source>
</evidence>
<dbReference type="STRING" id="443254.Marpi_0044"/>
<gene>
    <name evidence="2" type="ordered locus">Marpi_0044</name>
</gene>
<dbReference type="AlphaFoldDB" id="H2J2Q9"/>
<protein>
    <submittedName>
        <fullName evidence="2">EDD domain protein, DegV family</fullName>
    </submittedName>
</protein>
<dbReference type="InterPro" id="IPR003797">
    <property type="entry name" value="DegV"/>
</dbReference>
<dbReference type="InterPro" id="IPR043168">
    <property type="entry name" value="DegV_C"/>
</dbReference>
<dbReference type="EMBL" id="CP003257">
    <property type="protein sequence ID" value="AEX84503.1"/>
    <property type="molecule type" value="Genomic_DNA"/>
</dbReference>
<dbReference type="Gene3D" id="3.40.50.10170">
    <property type="match status" value="1"/>
</dbReference>
<dbReference type="Gene3D" id="3.30.1180.10">
    <property type="match status" value="1"/>
</dbReference>
<dbReference type="RefSeq" id="WP_014295575.1">
    <property type="nucleotide sequence ID" value="NC_016751.1"/>
</dbReference>
<dbReference type="eggNOG" id="COG1307">
    <property type="taxonomic scope" value="Bacteria"/>
</dbReference>
<reference evidence="2 3" key="1">
    <citation type="journal article" date="2012" name="J. Bacteriol.">
        <title>Complete Genome Sequence of the Thermophilic, Piezophilic, Heterotrophic Bacterium Marinitoga piezophila KA3.</title>
        <authorList>
            <person name="Lucas S."/>
            <person name="Han J."/>
            <person name="Lapidus A."/>
            <person name="Cheng J.F."/>
            <person name="Goodwin L.A."/>
            <person name="Pitluck S."/>
            <person name="Peters L."/>
            <person name="Mikhailova N."/>
            <person name="Teshima H."/>
            <person name="Detter J.C."/>
            <person name="Han C."/>
            <person name="Tapia R."/>
            <person name="Land M."/>
            <person name="Hauser L."/>
            <person name="Kyrpides N.C."/>
            <person name="Ivanova N."/>
            <person name="Pagani I."/>
            <person name="Vannier P."/>
            <person name="Oger P."/>
            <person name="Bartlett D.H."/>
            <person name="Noll K.M."/>
            <person name="Woyke T."/>
            <person name="Jebbar M."/>
        </authorList>
    </citation>
    <scope>NUCLEOTIDE SEQUENCE [LARGE SCALE GENOMIC DNA]</scope>
    <source>
        <strain evidence="3">DSM 14283 / JCM 11233 / KA3</strain>
    </source>
</reference>
<keyword evidence="3" id="KW-1185">Reference proteome</keyword>
<dbReference type="OrthoDB" id="9780660at2"/>
<dbReference type="Pfam" id="PF02645">
    <property type="entry name" value="DegV"/>
    <property type="match status" value="1"/>
</dbReference>
<dbReference type="PANTHER" id="PTHR33434">
    <property type="entry name" value="DEGV DOMAIN-CONTAINING PROTEIN DR_1986-RELATED"/>
    <property type="match status" value="1"/>
</dbReference>
<dbReference type="GO" id="GO:0008289">
    <property type="term" value="F:lipid binding"/>
    <property type="evidence" value="ECO:0007669"/>
    <property type="project" value="UniProtKB-KW"/>
</dbReference>
<keyword evidence="1" id="KW-0446">Lipid-binding</keyword>
<organism evidence="2 3">
    <name type="scientific">Marinitoga piezophila (strain DSM 14283 / JCM 11233 / KA3)</name>
    <dbReference type="NCBI Taxonomy" id="443254"/>
    <lineage>
        <taxon>Bacteria</taxon>
        <taxon>Thermotogati</taxon>
        <taxon>Thermotogota</taxon>
        <taxon>Thermotogae</taxon>
        <taxon>Petrotogales</taxon>
        <taxon>Petrotogaceae</taxon>
        <taxon>Marinitoga</taxon>
    </lineage>
</organism>
<dbReference type="InterPro" id="IPR050270">
    <property type="entry name" value="DegV_domain_contain"/>
</dbReference>
<dbReference type="PANTHER" id="PTHR33434:SF2">
    <property type="entry name" value="FATTY ACID-BINDING PROTEIN TM_1468"/>
    <property type="match status" value="1"/>
</dbReference>
<reference evidence="3" key="2">
    <citation type="submission" date="2012-01" db="EMBL/GenBank/DDBJ databases">
        <title>Complete sequence of chromosome of Marinitoga piezophila KA3.</title>
        <authorList>
            <person name="Lucas S."/>
            <person name="Han J."/>
            <person name="Lapidus A."/>
            <person name="Cheng J.-F."/>
            <person name="Goodwin L."/>
            <person name="Pitluck S."/>
            <person name="Peters L."/>
            <person name="Mikhailova N."/>
            <person name="Teshima H."/>
            <person name="Detter J.C."/>
            <person name="Han C."/>
            <person name="Tapia R."/>
            <person name="Land M."/>
            <person name="Hauser L."/>
            <person name="Kyrpides N."/>
            <person name="Ivanova N."/>
            <person name="Pagani I."/>
            <person name="Jebbar M."/>
            <person name="Vannier P."/>
            <person name="Oger P."/>
            <person name="Cario A."/>
            <person name="Bartlett D."/>
            <person name="Noll K.M."/>
            <person name="Woyke T."/>
        </authorList>
    </citation>
    <scope>NUCLEOTIDE SEQUENCE [LARGE SCALE GENOMIC DNA]</scope>
    <source>
        <strain evidence="3">DSM 14283 / JCM 11233 / KA3</strain>
    </source>
</reference>
<dbReference type="KEGG" id="mpz:Marpi_0044"/>
<sequence>MKIGIVTDNTCNLTQEFMEKNDIGYASLYILRNGNHVKAIDLCQTTFYEDLKVGSYVPLTSQPSVKDFEEVYRDMLKRYDYLITVTISEKLSGTLNSARLAASMVDEKRIFLLDSKLTSYGLGFLVLELMERIKSGMYSVEQLVEYAREFYKSTRIYFSVTNLDYLYKGGRIGKAKALMGGLLNMKPVLSLTEGEIIPVKNVRGIGKMVKELANLGLERIDSMRLKRLAVIHTGNLKYGGQLLEELRSRGIKDEDIVYSMLDTVIGTHLGPEAVGVITQWE</sequence>
<dbReference type="SUPFAM" id="SSF82549">
    <property type="entry name" value="DAK1/DegV-like"/>
    <property type="match status" value="1"/>
</dbReference>
<accession>H2J2Q9</accession>
<proteinExistence type="predicted"/>
<dbReference type="NCBIfam" id="TIGR00762">
    <property type="entry name" value="DegV"/>
    <property type="match status" value="1"/>
</dbReference>
<dbReference type="PROSITE" id="PS51482">
    <property type="entry name" value="DEGV"/>
    <property type="match status" value="1"/>
</dbReference>
<dbReference type="HOGENOM" id="CLU_048251_0_1_0"/>
<evidence type="ECO:0000313" key="2">
    <source>
        <dbReference type="EMBL" id="AEX84503.1"/>
    </source>
</evidence>
<dbReference type="Proteomes" id="UP000007161">
    <property type="component" value="Chromosome"/>
</dbReference>
<evidence type="ECO:0000313" key="3">
    <source>
        <dbReference type="Proteomes" id="UP000007161"/>
    </source>
</evidence>
<name>H2J2Q9_MARPK</name>